<dbReference type="RefSeq" id="WP_121459502.1">
    <property type="nucleotide sequence ID" value="NZ_RBXP01000020.1"/>
</dbReference>
<evidence type="ECO:0000313" key="3">
    <source>
        <dbReference type="Proteomes" id="UP000270626"/>
    </source>
</evidence>
<keyword evidence="3" id="KW-1185">Reference proteome</keyword>
<protein>
    <recommendedName>
        <fullName evidence="1">Methyltransferase domain-containing protein</fullName>
    </recommendedName>
</protein>
<dbReference type="AlphaFoldDB" id="A0A495VMB7"/>
<proteinExistence type="predicted"/>
<dbReference type="CDD" id="cd02440">
    <property type="entry name" value="AdoMet_MTases"/>
    <property type="match status" value="1"/>
</dbReference>
<dbReference type="Gene3D" id="3.40.50.150">
    <property type="entry name" value="Vaccinia Virus protein VP39"/>
    <property type="match status" value="1"/>
</dbReference>
<accession>A0A495VMB7</accession>
<dbReference type="Pfam" id="PF13649">
    <property type="entry name" value="Methyltransf_25"/>
    <property type="match status" value="1"/>
</dbReference>
<sequence>MSSSSNDSHGIIRPSRWVEHYSALLPDFAPVLDLACGGGRHARLLAAQNRRIFAVDRDLSAISALDGLPGVETACLDLEAGDWPLAGRRFAGIVVTNYLWRPRLPDLLATLAPGGVLIYETFMDGNAAYGKPSNPEFLLRPGELRAVATAAGLEEIACFEGYAGEPKPCVRQAIVARRPT</sequence>
<dbReference type="InterPro" id="IPR041698">
    <property type="entry name" value="Methyltransf_25"/>
</dbReference>
<dbReference type="EMBL" id="RBXP01000020">
    <property type="protein sequence ID" value="RKT49573.1"/>
    <property type="molecule type" value="Genomic_DNA"/>
</dbReference>
<reference evidence="2 3" key="1">
    <citation type="submission" date="2018-10" db="EMBL/GenBank/DDBJ databases">
        <title>Genomic Encyclopedia of Type Strains, Phase IV (KMG-IV): sequencing the most valuable type-strain genomes for metagenomic binning, comparative biology and taxonomic classification.</title>
        <authorList>
            <person name="Goeker M."/>
        </authorList>
    </citation>
    <scope>NUCLEOTIDE SEQUENCE [LARGE SCALE GENOMIC DNA]</scope>
    <source>
        <strain evidence="2 3">DSM 23841</strain>
    </source>
</reference>
<dbReference type="InterPro" id="IPR029063">
    <property type="entry name" value="SAM-dependent_MTases_sf"/>
</dbReference>
<name>A0A495VMB7_9RHOO</name>
<feature type="domain" description="Methyltransferase" evidence="1">
    <location>
        <begin position="31"/>
        <end position="111"/>
    </location>
</feature>
<evidence type="ECO:0000313" key="2">
    <source>
        <dbReference type="EMBL" id="RKT49573.1"/>
    </source>
</evidence>
<gene>
    <name evidence="2" type="ORF">DFR40_3232</name>
</gene>
<evidence type="ECO:0000259" key="1">
    <source>
        <dbReference type="Pfam" id="PF13649"/>
    </source>
</evidence>
<dbReference type="SUPFAM" id="SSF53335">
    <property type="entry name" value="S-adenosyl-L-methionine-dependent methyltransferases"/>
    <property type="match status" value="1"/>
</dbReference>
<organism evidence="2 3">
    <name type="scientific">Azonexus fungiphilus</name>
    <dbReference type="NCBI Taxonomy" id="146940"/>
    <lineage>
        <taxon>Bacteria</taxon>
        <taxon>Pseudomonadati</taxon>
        <taxon>Pseudomonadota</taxon>
        <taxon>Betaproteobacteria</taxon>
        <taxon>Rhodocyclales</taxon>
        <taxon>Azonexaceae</taxon>
        <taxon>Azonexus</taxon>
    </lineage>
</organism>
<dbReference type="Proteomes" id="UP000270626">
    <property type="component" value="Unassembled WGS sequence"/>
</dbReference>
<dbReference type="OrthoDB" id="9804312at2"/>
<comment type="caution">
    <text evidence="2">The sequence shown here is derived from an EMBL/GenBank/DDBJ whole genome shotgun (WGS) entry which is preliminary data.</text>
</comment>